<evidence type="ECO:0000313" key="14">
    <source>
        <dbReference type="EMBL" id="GMR57621.1"/>
    </source>
</evidence>
<evidence type="ECO:0000256" key="4">
    <source>
        <dbReference type="ARBA" id="ARBA00022737"/>
    </source>
</evidence>
<keyword evidence="7" id="KW-0805">Transcription regulation</keyword>
<evidence type="ECO:0000256" key="11">
    <source>
        <dbReference type="PROSITE-ProRule" id="PRU00042"/>
    </source>
</evidence>
<dbReference type="SMART" id="SM00355">
    <property type="entry name" value="ZnF_C2H2"/>
    <property type="match status" value="3"/>
</dbReference>
<feature type="domain" description="C2H2-type" evidence="13">
    <location>
        <begin position="98"/>
        <end position="125"/>
    </location>
</feature>
<dbReference type="GO" id="GO:0008270">
    <property type="term" value="F:zinc ion binding"/>
    <property type="evidence" value="ECO:0007669"/>
    <property type="project" value="UniProtKB-KW"/>
</dbReference>
<feature type="region of interest" description="Disordered" evidence="12">
    <location>
        <begin position="118"/>
        <end position="151"/>
    </location>
</feature>
<feature type="non-terminal residue" evidence="14">
    <location>
        <position position="1"/>
    </location>
</feature>
<protein>
    <recommendedName>
        <fullName evidence="13">C2H2-type domain-containing protein</fullName>
    </recommendedName>
</protein>
<evidence type="ECO:0000256" key="5">
    <source>
        <dbReference type="ARBA" id="ARBA00022771"/>
    </source>
</evidence>
<dbReference type="InterPro" id="IPR036236">
    <property type="entry name" value="Znf_C2H2_sf"/>
</dbReference>
<dbReference type="Pfam" id="PF00096">
    <property type="entry name" value="zf-C2H2"/>
    <property type="match status" value="2"/>
</dbReference>
<feature type="domain" description="C2H2-type" evidence="13">
    <location>
        <begin position="42"/>
        <end position="69"/>
    </location>
</feature>
<dbReference type="FunFam" id="3.30.160.60:FF:000097">
    <property type="entry name" value="Zinc finger protein"/>
    <property type="match status" value="1"/>
</dbReference>
<evidence type="ECO:0000256" key="3">
    <source>
        <dbReference type="ARBA" id="ARBA00022723"/>
    </source>
</evidence>
<gene>
    <name evidence="14" type="ORF">PMAYCL1PPCAC_27816</name>
</gene>
<organism evidence="14 15">
    <name type="scientific">Pristionchus mayeri</name>
    <dbReference type="NCBI Taxonomy" id="1317129"/>
    <lineage>
        <taxon>Eukaryota</taxon>
        <taxon>Metazoa</taxon>
        <taxon>Ecdysozoa</taxon>
        <taxon>Nematoda</taxon>
        <taxon>Chromadorea</taxon>
        <taxon>Rhabditida</taxon>
        <taxon>Rhabditina</taxon>
        <taxon>Diplogasteromorpha</taxon>
        <taxon>Diplogasteroidea</taxon>
        <taxon>Neodiplogasteridae</taxon>
        <taxon>Pristionchus</taxon>
    </lineage>
</organism>
<dbReference type="Proteomes" id="UP001328107">
    <property type="component" value="Unassembled WGS sequence"/>
</dbReference>
<dbReference type="FunFam" id="3.30.160.60:FF:000478">
    <property type="entry name" value="Zinc finger protein 133"/>
    <property type="match status" value="1"/>
</dbReference>
<keyword evidence="5 11" id="KW-0863">Zinc-finger</keyword>
<dbReference type="GO" id="GO:0003677">
    <property type="term" value="F:DNA binding"/>
    <property type="evidence" value="ECO:0007669"/>
    <property type="project" value="UniProtKB-KW"/>
</dbReference>
<evidence type="ECO:0000259" key="13">
    <source>
        <dbReference type="PROSITE" id="PS50157"/>
    </source>
</evidence>
<keyword evidence="6" id="KW-0862">Zinc</keyword>
<dbReference type="PROSITE" id="PS50157">
    <property type="entry name" value="ZINC_FINGER_C2H2_2"/>
    <property type="match status" value="3"/>
</dbReference>
<feature type="domain" description="C2H2-type" evidence="13">
    <location>
        <begin position="70"/>
        <end position="98"/>
    </location>
</feature>
<feature type="compositionally biased region" description="Acidic residues" evidence="12">
    <location>
        <begin position="133"/>
        <end position="143"/>
    </location>
</feature>
<proteinExistence type="predicted"/>
<dbReference type="InterPro" id="IPR013087">
    <property type="entry name" value="Znf_C2H2_type"/>
</dbReference>
<dbReference type="Gene3D" id="3.30.160.60">
    <property type="entry name" value="Classic Zinc Finger"/>
    <property type="match status" value="2"/>
</dbReference>
<keyword evidence="4" id="KW-0677">Repeat</keyword>
<evidence type="ECO:0000256" key="9">
    <source>
        <dbReference type="ARBA" id="ARBA00023163"/>
    </source>
</evidence>
<evidence type="ECO:0000256" key="1">
    <source>
        <dbReference type="ARBA" id="ARBA00003767"/>
    </source>
</evidence>
<comment type="subcellular location">
    <subcellularLocation>
        <location evidence="2">Nucleus</location>
    </subcellularLocation>
</comment>
<comment type="caution">
    <text evidence="14">The sequence shown here is derived from an EMBL/GenBank/DDBJ whole genome shotgun (WGS) entry which is preliminary data.</text>
</comment>
<dbReference type="GO" id="GO:0005634">
    <property type="term" value="C:nucleus"/>
    <property type="evidence" value="ECO:0007669"/>
    <property type="project" value="UniProtKB-SubCell"/>
</dbReference>
<keyword evidence="10" id="KW-0539">Nucleus</keyword>
<keyword evidence="3" id="KW-0479">Metal-binding</keyword>
<dbReference type="GO" id="GO:0000981">
    <property type="term" value="F:DNA-binding transcription factor activity, RNA polymerase II-specific"/>
    <property type="evidence" value="ECO:0007669"/>
    <property type="project" value="TreeGrafter"/>
</dbReference>
<evidence type="ECO:0000256" key="6">
    <source>
        <dbReference type="ARBA" id="ARBA00022833"/>
    </source>
</evidence>
<dbReference type="PANTHER" id="PTHR24394">
    <property type="entry name" value="ZINC FINGER PROTEIN"/>
    <property type="match status" value="1"/>
</dbReference>
<evidence type="ECO:0000256" key="2">
    <source>
        <dbReference type="ARBA" id="ARBA00004123"/>
    </source>
</evidence>
<name>A0AAN5D664_9BILA</name>
<keyword evidence="8" id="KW-0238">DNA-binding</keyword>
<sequence length="151" mass="17095">GFMDEHCLTSRRQCWATMTVGHAASNAPPTKRAKVEGDEKLFSCSECGKKLGSKSGLNYHMRIHSGEKPFKCSYCGNSFRSLGHRNEHIRIVHNKQPYACLTCGERFDQHGDSRRHMTLNEGHQTQSRLEEKPADEEPNDDEPGPSRICSY</sequence>
<evidence type="ECO:0000256" key="7">
    <source>
        <dbReference type="ARBA" id="ARBA00023015"/>
    </source>
</evidence>
<evidence type="ECO:0000256" key="12">
    <source>
        <dbReference type="SAM" id="MobiDB-lite"/>
    </source>
</evidence>
<dbReference type="PANTHER" id="PTHR24394:SF44">
    <property type="entry name" value="ZINC FINGER PROTEIN 271-LIKE"/>
    <property type="match status" value="1"/>
</dbReference>
<accession>A0AAN5D664</accession>
<dbReference type="SUPFAM" id="SSF57667">
    <property type="entry name" value="beta-beta-alpha zinc fingers"/>
    <property type="match status" value="2"/>
</dbReference>
<comment type="function">
    <text evidence="1">May be involved in transcriptional regulation.</text>
</comment>
<keyword evidence="9" id="KW-0804">Transcription</keyword>
<dbReference type="PROSITE" id="PS00028">
    <property type="entry name" value="ZINC_FINGER_C2H2_1"/>
    <property type="match status" value="2"/>
</dbReference>
<evidence type="ECO:0000313" key="15">
    <source>
        <dbReference type="Proteomes" id="UP001328107"/>
    </source>
</evidence>
<dbReference type="AlphaFoldDB" id="A0AAN5D664"/>
<dbReference type="EMBL" id="BTRK01000006">
    <property type="protein sequence ID" value="GMR57621.1"/>
    <property type="molecule type" value="Genomic_DNA"/>
</dbReference>
<reference evidence="15" key="1">
    <citation type="submission" date="2022-10" db="EMBL/GenBank/DDBJ databases">
        <title>Genome assembly of Pristionchus species.</title>
        <authorList>
            <person name="Yoshida K."/>
            <person name="Sommer R.J."/>
        </authorList>
    </citation>
    <scope>NUCLEOTIDE SEQUENCE [LARGE SCALE GENOMIC DNA]</scope>
    <source>
        <strain evidence="15">RS5460</strain>
    </source>
</reference>
<keyword evidence="15" id="KW-1185">Reference proteome</keyword>
<evidence type="ECO:0000256" key="8">
    <source>
        <dbReference type="ARBA" id="ARBA00023125"/>
    </source>
</evidence>
<evidence type="ECO:0000256" key="10">
    <source>
        <dbReference type="ARBA" id="ARBA00023242"/>
    </source>
</evidence>